<dbReference type="Gene3D" id="3.30.1450.10">
    <property type="match status" value="1"/>
</dbReference>
<proteinExistence type="predicted"/>
<sequence>MRTFSMHSFRTNPVSALVLSLTLVAGALPAAARDNPVDPVSNPNKLEYRDVDARRPDFREPFLRDGVGTQPSAFRQITAGLAAAQVQSLLGQPLRESQGPRGPEWDYNFKFRLPESSNYLVCQYKVVFDEGKKAVRETVWRRKQCMDLVSRATAK</sequence>
<evidence type="ECO:0000256" key="2">
    <source>
        <dbReference type="ARBA" id="ARBA00023136"/>
    </source>
</evidence>
<evidence type="ECO:0000256" key="3">
    <source>
        <dbReference type="SAM" id="SignalP"/>
    </source>
</evidence>
<organism evidence="5 6">
    <name type="scientific">Variovorax paradoxus</name>
    <dbReference type="NCBI Taxonomy" id="34073"/>
    <lineage>
        <taxon>Bacteria</taxon>
        <taxon>Pseudomonadati</taxon>
        <taxon>Pseudomonadota</taxon>
        <taxon>Betaproteobacteria</taxon>
        <taxon>Burkholderiales</taxon>
        <taxon>Comamonadaceae</taxon>
        <taxon>Variovorax</taxon>
    </lineage>
</organism>
<dbReference type="OrthoDB" id="8851075at2"/>
<accession>A0A6I6HMD9</accession>
<dbReference type="InterPro" id="IPR037873">
    <property type="entry name" value="BamE-like"/>
</dbReference>
<evidence type="ECO:0000313" key="6">
    <source>
        <dbReference type="Proteomes" id="UP000425817"/>
    </source>
</evidence>
<dbReference type="Proteomes" id="UP000425817">
    <property type="component" value="Chromosome"/>
</dbReference>
<keyword evidence="1 3" id="KW-0732">Signal</keyword>
<feature type="chain" id="PRO_5026038229" evidence="3">
    <location>
        <begin position="33"/>
        <end position="155"/>
    </location>
</feature>
<dbReference type="EMBL" id="CP046622">
    <property type="protein sequence ID" value="QGW84027.1"/>
    <property type="molecule type" value="Genomic_DNA"/>
</dbReference>
<dbReference type="AlphaFoldDB" id="A0A6I6HMD9"/>
<reference evidence="5 6" key="1">
    <citation type="submission" date="2019-12" db="EMBL/GenBank/DDBJ databases">
        <title>Hybrid Genome Assemblies of two High G+C Isolates from Undergraduate Microbiology Courses.</title>
        <authorList>
            <person name="Ne Ville C.J."/>
            <person name="Enright D."/>
            <person name="Hernandez I."/>
            <person name="Dodsworth J."/>
            <person name="Orwin P.M."/>
        </authorList>
    </citation>
    <scope>NUCLEOTIDE SEQUENCE [LARGE SCALE GENOMIC DNA]</scope>
    <source>
        <strain evidence="5 6">CSUSB</strain>
    </source>
</reference>
<dbReference type="GO" id="GO:0019867">
    <property type="term" value="C:outer membrane"/>
    <property type="evidence" value="ECO:0007669"/>
    <property type="project" value="InterPro"/>
</dbReference>
<protein>
    <submittedName>
        <fullName evidence="5">Outer membrane protein assembly factor BamE</fullName>
    </submittedName>
</protein>
<keyword evidence="2" id="KW-0472">Membrane</keyword>
<dbReference type="Pfam" id="PF04355">
    <property type="entry name" value="BamE"/>
    <property type="match status" value="1"/>
</dbReference>
<evidence type="ECO:0000256" key="1">
    <source>
        <dbReference type="ARBA" id="ARBA00022729"/>
    </source>
</evidence>
<name>A0A6I6HMD9_VARPD</name>
<evidence type="ECO:0000259" key="4">
    <source>
        <dbReference type="Pfam" id="PF04355"/>
    </source>
</evidence>
<feature type="signal peptide" evidence="3">
    <location>
        <begin position="1"/>
        <end position="32"/>
    </location>
</feature>
<feature type="domain" description="Outer membrane protein assembly factor BamE" evidence="4">
    <location>
        <begin position="72"/>
        <end position="134"/>
    </location>
</feature>
<gene>
    <name evidence="5" type="primary">bamE</name>
    <name evidence="5" type="ORF">GOQ09_21700</name>
</gene>
<dbReference type="InterPro" id="IPR007450">
    <property type="entry name" value="BamE_dom"/>
</dbReference>
<evidence type="ECO:0000313" key="5">
    <source>
        <dbReference type="EMBL" id="QGW84027.1"/>
    </source>
</evidence>